<dbReference type="PANTHER" id="PTHR15665">
    <property type="entry name" value="ASTEROID PROTEIN"/>
    <property type="match status" value="1"/>
</dbReference>
<evidence type="ECO:0000256" key="1">
    <source>
        <dbReference type="SAM" id="MobiDB-lite"/>
    </source>
</evidence>
<dbReference type="EMBL" id="LUCM01004349">
    <property type="protein sequence ID" value="KAA0194508.1"/>
    <property type="molecule type" value="Genomic_DNA"/>
</dbReference>
<gene>
    <name evidence="2" type="ORF">FBUS_06669</name>
</gene>
<dbReference type="PANTHER" id="PTHR15665:SF1">
    <property type="entry name" value="PROTEIN ASTEROID HOMOLOG 1"/>
    <property type="match status" value="1"/>
</dbReference>
<comment type="caution">
    <text evidence="2">The sequence shown here is derived from an EMBL/GenBank/DDBJ whole genome shotgun (WGS) entry which is preliminary data.</text>
</comment>
<dbReference type="OrthoDB" id="25987at2759"/>
<accession>A0A8E0S0F2</accession>
<evidence type="ECO:0008006" key="4">
    <source>
        <dbReference type="Google" id="ProtNLM"/>
    </source>
</evidence>
<feature type="compositionally biased region" description="Polar residues" evidence="1">
    <location>
        <begin position="792"/>
        <end position="804"/>
    </location>
</feature>
<evidence type="ECO:0000313" key="2">
    <source>
        <dbReference type="EMBL" id="KAA0194508.1"/>
    </source>
</evidence>
<feature type="region of interest" description="Disordered" evidence="1">
    <location>
        <begin position="779"/>
        <end position="809"/>
    </location>
</feature>
<protein>
    <recommendedName>
        <fullName evidence="4">XPG N-terminal domain-containing protein</fullName>
    </recommendedName>
</protein>
<name>A0A8E0S0F2_9TREM</name>
<reference evidence="2" key="1">
    <citation type="submission" date="2019-05" db="EMBL/GenBank/DDBJ databases">
        <title>Annotation for the trematode Fasciolopsis buski.</title>
        <authorList>
            <person name="Choi Y.-J."/>
        </authorList>
    </citation>
    <scope>NUCLEOTIDE SEQUENCE</scope>
    <source>
        <strain evidence="2">HT</strain>
        <tissue evidence="2">Whole worm</tissue>
    </source>
</reference>
<keyword evidence="3" id="KW-1185">Reference proteome</keyword>
<dbReference type="AlphaFoldDB" id="A0A8E0S0F2"/>
<proteinExistence type="predicted"/>
<organism evidence="2 3">
    <name type="scientific">Fasciolopsis buskii</name>
    <dbReference type="NCBI Taxonomy" id="27845"/>
    <lineage>
        <taxon>Eukaryota</taxon>
        <taxon>Metazoa</taxon>
        <taxon>Spiralia</taxon>
        <taxon>Lophotrochozoa</taxon>
        <taxon>Platyhelminthes</taxon>
        <taxon>Trematoda</taxon>
        <taxon>Digenea</taxon>
        <taxon>Plagiorchiida</taxon>
        <taxon>Echinostomata</taxon>
        <taxon>Echinostomatoidea</taxon>
        <taxon>Fasciolidae</taxon>
        <taxon>Fasciolopsis</taxon>
    </lineage>
</organism>
<dbReference type="Proteomes" id="UP000728185">
    <property type="component" value="Unassembled WGS sequence"/>
</dbReference>
<evidence type="ECO:0000313" key="3">
    <source>
        <dbReference type="Proteomes" id="UP000728185"/>
    </source>
</evidence>
<sequence>MPVPGALQIFGKEFSNFEAVLLHNTPVLIDGSDFVDYFGPRDPLAVLWGGEYLSLLIQWRKILFSLRQCQLDPVFVFSADCELRGQQFAYRVENARRSACASVGPNLPVSVTLLELRLVLLEAVLIELLNSEQCPHIRSPYCPRRSCAALSAAMDCPLLGWSPEYFVLSPPALTRLHNGFTFIPFNLIDFSNPEPLTGSCSTAWPAPVKHSCSNAANAKCYFLPAHRFVPELSCLAKVSEFYRPLLFLLLGTDSIPRIKLPAEVYELMNSFTGDYKTRRWYSLCHWLTKFGPNDFMKPIIGILTTYSKDLQPAVAERLSEAVLTYIPSPNIASQLAVFLSQSTSLSSVWRTRVAHVLENPLGFNCPRPKQRPQWKLQQRLDGTDFGTEVTVDFTSDWPPKLVEAFNQSILASNYISPIYGSPNVLLPPHLGQSNSDKDVHDGSLPLRLLHYRIFTGLKQSLTSLVKSNVNLTVVNEHVYTGSNVMCSAIPVNPLHLDFQRGGVDMILSQILGLVIPIEPGDCCPLIGLAIALAVWNYRSESAFSCLPNLAETPLALAVLVCAVATYFNHHQVEANEFDLYEHYQKVATMAENRASTSKDQSGMKNKVSPAYRLDFVHAFNSLQLVYGSFRSLVALVTALDSSQNKYAFPVFPQTWVIFPSGRLVHWIAACLANVDESTRRHQAIRFWMPRLLCRSETTIVANSAQTLRSMSQEFNKLLDIACSVLPDSVQNLDIQLARFPVPEVDFTVIVPDSASPKNDHSKQPVGQSKQFATLQPINVSKQDPKSQHNRKASQSISVTNLNSQTEKKAAFTRRFKKTTGYAARLKERLNSCETEKANIH</sequence>
<dbReference type="InterPro" id="IPR026832">
    <property type="entry name" value="Asteroid"/>
</dbReference>